<dbReference type="GO" id="GO:0016020">
    <property type="term" value="C:membrane"/>
    <property type="evidence" value="ECO:0007669"/>
    <property type="project" value="UniProtKB-SubCell"/>
</dbReference>
<evidence type="ECO:0000256" key="1">
    <source>
        <dbReference type="ARBA" id="ARBA00004141"/>
    </source>
</evidence>
<evidence type="ECO:0000256" key="5">
    <source>
        <dbReference type="ARBA" id="ARBA00023136"/>
    </source>
</evidence>
<dbReference type="EMBL" id="PCYL01000016">
    <property type="protein sequence ID" value="PIR46971.1"/>
    <property type="molecule type" value="Genomic_DNA"/>
</dbReference>
<dbReference type="Proteomes" id="UP000230833">
    <property type="component" value="Unassembled WGS sequence"/>
</dbReference>
<feature type="transmembrane region" description="Helical" evidence="6">
    <location>
        <begin position="185"/>
        <end position="208"/>
    </location>
</feature>
<accession>A0A2H0RK90</accession>
<gene>
    <name evidence="8" type="ORF">COV07_01385</name>
</gene>
<feature type="transmembrane region" description="Helical" evidence="6">
    <location>
        <begin position="128"/>
        <end position="145"/>
    </location>
</feature>
<dbReference type="InterPro" id="IPR050638">
    <property type="entry name" value="AA-Vitamin_Transporters"/>
</dbReference>
<reference evidence="8 9" key="1">
    <citation type="submission" date="2017-09" db="EMBL/GenBank/DDBJ databases">
        <title>Depth-based differentiation of microbial function through sediment-hosted aquifers and enrichment of novel symbionts in the deep terrestrial subsurface.</title>
        <authorList>
            <person name="Probst A.J."/>
            <person name="Ladd B."/>
            <person name="Jarett J.K."/>
            <person name="Geller-Mcgrath D.E."/>
            <person name="Sieber C.M."/>
            <person name="Emerson J.B."/>
            <person name="Anantharaman K."/>
            <person name="Thomas B.C."/>
            <person name="Malmstrom R."/>
            <person name="Stieglmeier M."/>
            <person name="Klingl A."/>
            <person name="Woyke T."/>
            <person name="Ryan C.M."/>
            <person name="Banfield J.F."/>
        </authorList>
    </citation>
    <scope>NUCLEOTIDE SEQUENCE [LARGE SCALE GENOMIC DNA]</scope>
    <source>
        <strain evidence="8">CG10_big_fil_rev_8_21_14_0_10_45_14</strain>
    </source>
</reference>
<keyword evidence="4 6" id="KW-1133">Transmembrane helix</keyword>
<keyword evidence="5 6" id="KW-0472">Membrane</keyword>
<protein>
    <submittedName>
        <fullName evidence="8">EamA family transporter</fullName>
    </submittedName>
</protein>
<feature type="transmembrane region" description="Helical" evidence="6">
    <location>
        <begin position="68"/>
        <end position="89"/>
    </location>
</feature>
<name>A0A2H0RK90_9BACT</name>
<feature type="transmembrane region" description="Helical" evidence="6">
    <location>
        <begin position="278"/>
        <end position="295"/>
    </location>
</feature>
<dbReference type="SUPFAM" id="SSF103481">
    <property type="entry name" value="Multidrug resistance efflux transporter EmrE"/>
    <property type="match status" value="2"/>
</dbReference>
<dbReference type="InterPro" id="IPR037185">
    <property type="entry name" value="EmrE-like"/>
</dbReference>
<evidence type="ECO:0000313" key="9">
    <source>
        <dbReference type="Proteomes" id="UP000230833"/>
    </source>
</evidence>
<evidence type="ECO:0000256" key="3">
    <source>
        <dbReference type="ARBA" id="ARBA00022692"/>
    </source>
</evidence>
<comment type="caution">
    <text evidence="8">The sequence shown here is derived from an EMBL/GenBank/DDBJ whole genome shotgun (WGS) entry which is preliminary data.</text>
</comment>
<evidence type="ECO:0000259" key="7">
    <source>
        <dbReference type="Pfam" id="PF00892"/>
    </source>
</evidence>
<sequence length="315" mass="34373">MKKVLAFGPLFIVIAALLWSFDGVLRVSLYSLPPTVIVFWEHIMGAVILFLFVGKWAKDLPKMTKKEWGAMTLVALLSGALGTVLYTSALQLIHFTQFSVVVLLQQLQPISAILAASLLLREKITRKFLLYALLAISGAYLITFKNLEVNLVTGAGTALAGALALGAGLVWGSSTALSKVALNKVSFLTGTALRFLIAPIFAFLFILGRGELSDMLTLQSEQWWTLLLITFSTGMVALLFYYYGLKRTPARVCTLYELAWPASAIFIDYFMFGNTLSATQFLGIAVLVVAVYMATKEAVKSGEEIGLKPAHLEVS</sequence>
<feature type="transmembrane region" description="Helical" evidence="6">
    <location>
        <begin position="223"/>
        <end position="243"/>
    </location>
</feature>
<evidence type="ECO:0000256" key="6">
    <source>
        <dbReference type="SAM" id="Phobius"/>
    </source>
</evidence>
<keyword evidence="3 6" id="KW-0812">Transmembrane</keyword>
<feature type="transmembrane region" description="Helical" evidence="6">
    <location>
        <begin position="151"/>
        <end position="173"/>
    </location>
</feature>
<comment type="subcellular location">
    <subcellularLocation>
        <location evidence="1">Membrane</location>
        <topology evidence="1">Multi-pass membrane protein</topology>
    </subcellularLocation>
</comment>
<evidence type="ECO:0000256" key="4">
    <source>
        <dbReference type="ARBA" id="ARBA00022989"/>
    </source>
</evidence>
<feature type="transmembrane region" description="Helical" evidence="6">
    <location>
        <begin position="95"/>
        <end position="116"/>
    </location>
</feature>
<dbReference type="InterPro" id="IPR000620">
    <property type="entry name" value="EamA_dom"/>
</dbReference>
<feature type="domain" description="EamA" evidence="7">
    <location>
        <begin position="7"/>
        <end position="143"/>
    </location>
</feature>
<evidence type="ECO:0000313" key="8">
    <source>
        <dbReference type="EMBL" id="PIR46971.1"/>
    </source>
</evidence>
<organism evidence="8 9">
    <name type="scientific">Candidatus Vogelbacteria bacterium CG10_big_fil_rev_8_21_14_0_10_45_14</name>
    <dbReference type="NCBI Taxonomy" id="1975042"/>
    <lineage>
        <taxon>Bacteria</taxon>
        <taxon>Candidatus Vogeliibacteriota</taxon>
    </lineage>
</organism>
<proteinExistence type="inferred from homology"/>
<dbReference type="Pfam" id="PF00892">
    <property type="entry name" value="EamA"/>
    <property type="match status" value="2"/>
</dbReference>
<comment type="similarity">
    <text evidence="2">Belongs to the EamA transporter family.</text>
</comment>
<feature type="transmembrane region" description="Helical" evidence="6">
    <location>
        <begin position="36"/>
        <end position="56"/>
    </location>
</feature>
<dbReference type="PANTHER" id="PTHR32322">
    <property type="entry name" value="INNER MEMBRANE TRANSPORTER"/>
    <property type="match status" value="1"/>
</dbReference>
<evidence type="ECO:0000256" key="2">
    <source>
        <dbReference type="ARBA" id="ARBA00007362"/>
    </source>
</evidence>
<dbReference type="AlphaFoldDB" id="A0A2H0RK90"/>
<feature type="domain" description="EamA" evidence="7">
    <location>
        <begin position="162"/>
        <end position="294"/>
    </location>
</feature>
<dbReference type="PANTHER" id="PTHR32322:SF2">
    <property type="entry name" value="EAMA DOMAIN-CONTAINING PROTEIN"/>
    <property type="match status" value="1"/>
</dbReference>